<evidence type="ECO:0000313" key="2">
    <source>
        <dbReference type="EMBL" id="CAJ2508420.1"/>
    </source>
</evidence>
<keyword evidence="3" id="KW-1185">Reference proteome</keyword>
<proteinExistence type="predicted"/>
<dbReference type="InterPro" id="IPR012337">
    <property type="entry name" value="RNaseH-like_sf"/>
</dbReference>
<protein>
    <submittedName>
        <fullName evidence="2">Uu.00g134460.m01.CDS01</fullName>
    </submittedName>
</protein>
<reference evidence="2" key="1">
    <citation type="submission" date="2023-10" db="EMBL/GenBank/DDBJ databases">
        <authorList>
            <person name="Hackl T."/>
        </authorList>
    </citation>
    <scope>NUCLEOTIDE SEQUENCE</scope>
</reference>
<accession>A0AAI8VNZ1</accession>
<dbReference type="SUPFAM" id="SSF53098">
    <property type="entry name" value="Ribonuclease H-like"/>
    <property type="match status" value="1"/>
</dbReference>
<organism evidence="2 3">
    <name type="scientific">Anthostomella pinea</name>
    <dbReference type="NCBI Taxonomy" id="933095"/>
    <lineage>
        <taxon>Eukaryota</taxon>
        <taxon>Fungi</taxon>
        <taxon>Dikarya</taxon>
        <taxon>Ascomycota</taxon>
        <taxon>Pezizomycotina</taxon>
        <taxon>Sordariomycetes</taxon>
        <taxon>Xylariomycetidae</taxon>
        <taxon>Xylariales</taxon>
        <taxon>Xylariaceae</taxon>
        <taxon>Anthostomella</taxon>
    </lineage>
</organism>
<evidence type="ECO:0000313" key="3">
    <source>
        <dbReference type="Proteomes" id="UP001295740"/>
    </source>
</evidence>
<dbReference type="EMBL" id="CAUWAG010000011">
    <property type="protein sequence ID" value="CAJ2508420.1"/>
    <property type="molecule type" value="Genomic_DNA"/>
</dbReference>
<comment type="caution">
    <text evidence="2">The sequence shown here is derived from an EMBL/GenBank/DDBJ whole genome shotgun (WGS) entry which is preliminary data.</text>
</comment>
<dbReference type="AlphaFoldDB" id="A0AAI8VNZ1"/>
<sequence length="396" mass="46518">MSPTYDGNHAIVSIDPKCLLDPAASPDPTIIPVPTMMPIPLPTPTPKLFLSERPAATDEECEERLWKLYRGFLWSERTKDRSSWTWEHGYDIAKENDRKWLHQKLHNLVVEINRADRLTYLLRELQVSDISKDPLLTGRKAKPLGVVRDNDTRWLSQYYMIRRALRLRPYLEQVISKWRQIWEQENKTKKGEVRKSAKLPKICQPDNQLTESDWEALENYQTILSYYEDAVKTLEGDGIARKRKRGYVGSYGNIWDAIHGYEFILKQLERYVVMAEALPDSVQFRIGVNAAWHKLKEYYGKLDETPVYYAALALYPAYRWDWFKQNWEAVWVNKAKEAVLEAWIQDYRDLVVDTGTQHLGVKRQKRFRNSFEEHRDQSRHSSRAGLSASPMPVDDE</sequence>
<gene>
    <name evidence="2" type="ORF">KHLLAP_LOCUS8888</name>
</gene>
<dbReference type="Proteomes" id="UP001295740">
    <property type="component" value="Unassembled WGS sequence"/>
</dbReference>
<feature type="region of interest" description="Disordered" evidence="1">
    <location>
        <begin position="371"/>
        <end position="396"/>
    </location>
</feature>
<evidence type="ECO:0000256" key="1">
    <source>
        <dbReference type="SAM" id="MobiDB-lite"/>
    </source>
</evidence>
<name>A0AAI8VNZ1_9PEZI</name>